<name>A0ABU1ZVH4_9CORY</name>
<dbReference type="Proteomes" id="UP001180840">
    <property type="component" value="Unassembled WGS sequence"/>
</dbReference>
<feature type="transmembrane region" description="Helical" evidence="2">
    <location>
        <begin position="52"/>
        <end position="76"/>
    </location>
</feature>
<dbReference type="SUPFAM" id="SSF103473">
    <property type="entry name" value="MFS general substrate transporter"/>
    <property type="match status" value="1"/>
</dbReference>
<evidence type="ECO:0000313" key="4">
    <source>
        <dbReference type="Proteomes" id="UP001180840"/>
    </source>
</evidence>
<keyword evidence="4" id="KW-1185">Reference proteome</keyword>
<dbReference type="Gene3D" id="1.20.1250.20">
    <property type="entry name" value="MFS general substrate transporter like domains"/>
    <property type="match status" value="1"/>
</dbReference>
<evidence type="ECO:0000313" key="3">
    <source>
        <dbReference type="EMBL" id="MDR7328855.1"/>
    </source>
</evidence>
<dbReference type="RefSeq" id="WP_290197847.1">
    <property type="nucleotide sequence ID" value="NZ_CP047654.1"/>
</dbReference>
<accession>A0ABU1ZVH4</accession>
<feature type="transmembrane region" description="Helical" evidence="2">
    <location>
        <begin position="141"/>
        <end position="163"/>
    </location>
</feature>
<proteinExistence type="predicted"/>
<dbReference type="InterPro" id="IPR052524">
    <property type="entry name" value="MFS_Cyanate_Porter"/>
</dbReference>
<dbReference type="PANTHER" id="PTHR23523:SF2">
    <property type="entry name" value="2-NITROIMIDAZOLE TRANSPORTER"/>
    <property type="match status" value="1"/>
</dbReference>
<feature type="transmembrane region" description="Helical" evidence="2">
    <location>
        <begin position="107"/>
        <end position="129"/>
    </location>
</feature>
<keyword evidence="2" id="KW-0472">Membrane</keyword>
<evidence type="ECO:0000256" key="1">
    <source>
        <dbReference type="SAM" id="MobiDB-lite"/>
    </source>
</evidence>
<feature type="region of interest" description="Disordered" evidence="1">
    <location>
        <begin position="210"/>
        <end position="231"/>
    </location>
</feature>
<dbReference type="PANTHER" id="PTHR23523">
    <property type="match status" value="1"/>
</dbReference>
<keyword evidence="2" id="KW-1133">Transmembrane helix</keyword>
<dbReference type="EMBL" id="JAVDXZ010000001">
    <property type="protein sequence ID" value="MDR7328855.1"/>
    <property type="molecule type" value="Genomic_DNA"/>
</dbReference>
<feature type="transmembrane region" description="Helical" evidence="2">
    <location>
        <begin position="175"/>
        <end position="195"/>
    </location>
</feature>
<feature type="transmembrane region" description="Helical" evidence="2">
    <location>
        <begin position="307"/>
        <end position="326"/>
    </location>
</feature>
<organism evidence="3 4">
    <name type="scientific">Corynebacterium guangdongense</name>
    <dbReference type="NCBI Taxonomy" id="1783348"/>
    <lineage>
        <taxon>Bacteria</taxon>
        <taxon>Bacillati</taxon>
        <taxon>Actinomycetota</taxon>
        <taxon>Actinomycetes</taxon>
        <taxon>Mycobacteriales</taxon>
        <taxon>Corynebacteriaceae</taxon>
        <taxon>Corynebacterium</taxon>
    </lineage>
</organism>
<evidence type="ECO:0000256" key="2">
    <source>
        <dbReference type="SAM" id="Phobius"/>
    </source>
</evidence>
<feature type="transmembrane region" description="Helical" evidence="2">
    <location>
        <begin position="12"/>
        <end position="32"/>
    </location>
</feature>
<feature type="transmembrane region" description="Helical" evidence="2">
    <location>
        <begin position="365"/>
        <end position="388"/>
    </location>
</feature>
<feature type="transmembrane region" description="Helical" evidence="2">
    <location>
        <begin position="83"/>
        <end position="101"/>
    </location>
</feature>
<feature type="transmembrane region" description="Helical" evidence="2">
    <location>
        <begin position="394"/>
        <end position="416"/>
    </location>
</feature>
<dbReference type="InterPro" id="IPR036259">
    <property type="entry name" value="MFS_trans_sf"/>
</dbReference>
<feature type="transmembrane region" description="Helical" evidence="2">
    <location>
        <begin position="275"/>
        <end position="295"/>
    </location>
</feature>
<protein>
    <submittedName>
        <fullName evidence="3">CP family cyanate transporter-like MFS transporter</fullName>
    </submittedName>
</protein>
<dbReference type="Pfam" id="PF07690">
    <property type="entry name" value="MFS_1"/>
    <property type="match status" value="1"/>
</dbReference>
<feature type="transmembrane region" description="Helical" evidence="2">
    <location>
        <begin position="332"/>
        <end position="353"/>
    </location>
</feature>
<keyword evidence="2" id="KW-0812">Transmembrane</keyword>
<sequence length="435" mass="45162">MDTPRNATSATSGSAIGLVFTLVAIFVAALNLRAGITSVGPVLSDILGWYDASPAVAGLITAMPGAFFAVMGLCAVPLAERIGMSRTLLIGMSFTLTGLAVRPWTGSVWLFLLFTAFVVVGIALSNVLLPAWIKLHGGRNIVTLMTVNTTVLGISGALGPLSAGLAEREGGWRDALFVWVSAGLAQVLVWLFVAVRNGYDFPRYRVAATETPGTPGTPGAPGAPGTPGTPGALPSLWTSPSAVFLMAYFGLQSMHAYIQMGYLSQILLDSGVSRTVASLGLSINAGWGILGGLVIPTVIARLPRVEVLPLLFGALTFSGYLGLLLAPAAAPLLWSSLLGVGGWAFVLALNLIVVKARHPLVAARLSGFVQPFGYVIAALGPLVIGLVYRPEVGWTGILLALLVLALVKGVVGFLAARPGFVDDDLGLSEPRIVEN</sequence>
<feature type="transmembrane region" description="Helical" evidence="2">
    <location>
        <begin position="242"/>
        <end position="263"/>
    </location>
</feature>
<comment type="caution">
    <text evidence="3">The sequence shown here is derived from an EMBL/GenBank/DDBJ whole genome shotgun (WGS) entry which is preliminary data.</text>
</comment>
<reference evidence="3" key="1">
    <citation type="submission" date="2023-07" db="EMBL/GenBank/DDBJ databases">
        <title>Sequencing the genomes of 1000 actinobacteria strains.</title>
        <authorList>
            <person name="Klenk H.-P."/>
        </authorList>
    </citation>
    <scope>NUCLEOTIDE SEQUENCE</scope>
    <source>
        <strain evidence="3">DSM 107476</strain>
    </source>
</reference>
<gene>
    <name evidence="3" type="ORF">J2S39_000531</name>
</gene>
<dbReference type="InterPro" id="IPR011701">
    <property type="entry name" value="MFS"/>
</dbReference>